<dbReference type="InterPro" id="IPR046796">
    <property type="entry name" value="Transposase_32_dom"/>
</dbReference>
<reference evidence="4" key="1">
    <citation type="submission" date="2016-04" db="EMBL/GenBank/DDBJ databases">
        <title>Cephalotus genome sequencing.</title>
        <authorList>
            <person name="Fukushima K."/>
            <person name="Hasebe M."/>
            <person name="Fang X."/>
        </authorList>
    </citation>
    <scope>NUCLEOTIDE SEQUENCE [LARGE SCALE GENOMIC DNA]</scope>
    <source>
        <strain evidence="4">cv. St1</strain>
    </source>
</reference>
<dbReference type="InParanoid" id="A0A1Q3C6R6"/>
<evidence type="ECO:0000313" key="4">
    <source>
        <dbReference type="Proteomes" id="UP000187406"/>
    </source>
</evidence>
<organism evidence="3 4">
    <name type="scientific">Cephalotus follicularis</name>
    <name type="common">Albany pitcher plant</name>
    <dbReference type="NCBI Taxonomy" id="3775"/>
    <lineage>
        <taxon>Eukaryota</taxon>
        <taxon>Viridiplantae</taxon>
        <taxon>Streptophyta</taxon>
        <taxon>Embryophyta</taxon>
        <taxon>Tracheophyta</taxon>
        <taxon>Spermatophyta</taxon>
        <taxon>Magnoliopsida</taxon>
        <taxon>eudicotyledons</taxon>
        <taxon>Gunneridae</taxon>
        <taxon>Pentapetalae</taxon>
        <taxon>rosids</taxon>
        <taxon>fabids</taxon>
        <taxon>Oxalidales</taxon>
        <taxon>Cephalotaceae</taxon>
        <taxon>Cephalotus</taxon>
    </lineage>
</organism>
<dbReference type="Proteomes" id="UP000187406">
    <property type="component" value="Unassembled WGS sequence"/>
</dbReference>
<feature type="domain" description="Putative plant transposon protein" evidence="2">
    <location>
        <begin position="70"/>
        <end position="235"/>
    </location>
</feature>
<sequence>MASKRRKSIGHKNVRRTGPINDFDDDLFLSKENELRYHSGLNSVKLHNEKWLDKDILISNIASIKPWLEHMGWFDYLCSSHIIYPRLVKLFYANLEKTTTCVAKSFVLGNPVEITTEIIAESLGIPCSGITHFNDIGKSDALEICLERSDFNHIMTVTSSHLPITTRILLLIVTNTLLPRKSSHTLPSEHDLKLVACIKNGTLVNLPYLIINHMLSRPNHIPYPMLISRILASLNIDISDDENNVKPNPKQLINKTGLKSCNIKFEEGLWVKQQVAGRAPVREPGVRVGGDGEAEEEEDEDDGHQFEVRPNVGESSSGGSLPTLDSLQAMMDLAQANIDYIRGRVDQIFDNQATLMSRLDSHDAQMAQVIQMLQNAYPQQPPPGSS</sequence>
<feature type="compositionally biased region" description="Polar residues" evidence="1">
    <location>
        <begin position="313"/>
        <end position="324"/>
    </location>
</feature>
<feature type="compositionally biased region" description="Acidic residues" evidence="1">
    <location>
        <begin position="292"/>
        <end position="302"/>
    </location>
</feature>
<proteinExistence type="predicted"/>
<gene>
    <name evidence="3" type="ORF">CFOL_v3_19248</name>
</gene>
<feature type="region of interest" description="Disordered" evidence="1">
    <location>
        <begin position="281"/>
        <end position="324"/>
    </location>
</feature>
<dbReference type="OrthoDB" id="2011186at2759"/>
<comment type="caution">
    <text evidence="3">The sequence shown here is derived from an EMBL/GenBank/DDBJ whole genome shotgun (WGS) entry which is preliminary data.</text>
</comment>
<evidence type="ECO:0000256" key="1">
    <source>
        <dbReference type="SAM" id="MobiDB-lite"/>
    </source>
</evidence>
<evidence type="ECO:0000259" key="2">
    <source>
        <dbReference type="Pfam" id="PF20167"/>
    </source>
</evidence>
<dbReference type="AlphaFoldDB" id="A0A1Q3C6R6"/>
<dbReference type="Pfam" id="PF20167">
    <property type="entry name" value="Transposase_32"/>
    <property type="match status" value="1"/>
</dbReference>
<accession>A0A1Q3C6R6</accession>
<dbReference type="EMBL" id="BDDD01001415">
    <property type="protein sequence ID" value="GAV75772.1"/>
    <property type="molecule type" value="Genomic_DNA"/>
</dbReference>
<protein>
    <recommendedName>
        <fullName evidence="2">Putative plant transposon protein domain-containing protein</fullName>
    </recommendedName>
</protein>
<name>A0A1Q3C6R6_CEPFO</name>
<keyword evidence="4" id="KW-1185">Reference proteome</keyword>
<evidence type="ECO:0000313" key="3">
    <source>
        <dbReference type="EMBL" id="GAV75772.1"/>
    </source>
</evidence>